<evidence type="ECO:0000313" key="1">
    <source>
        <dbReference type="Proteomes" id="UP000887565"/>
    </source>
</evidence>
<reference evidence="2" key="1">
    <citation type="submission" date="2022-11" db="UniProtKB">
        <authorList>
            <consortium name="WormBaseParasite"/>
        </authorList>
    </citation>
    <scope>IDENTIFICATION</scope>
</reference>
<accession>A0A915JQU1</accession>
<dbReference type="WBParaSite" id="nRc.2.0.1.t28266-RA">
    <property type="protein sequence ID" value="nRc.2.0.1.t28266-RA"/>
    <property type="gene ID" value="nRc.2.0.1.g28266"/>
</dbReference>
<proteinExistence type="predicted"/>
<name>A0A915JQU1_ROMCU</name>
<evidence type="ECO:0000313" key="2">
    <source>
        <dbReference type="WBParaSite" id="nRc.2.0.1.t28266-RA"/>
    </source>
</evidence>
<dbReference type="AlphaFoldDB" id="A0A915JQU1"/>
<dbReference type="Proteomes" id="UP000887565">
    <property type="component" value="Unplaced"/>
</dbReference>
<sequence>MMPRLKVFSVPKLTTKLSSHTKIGQFNVTLFRNFFQIDNFYGHDLARRFVHAFEDFAETTPSDFLLFEKAALGKEQLLIYWFQVVLDKGLLGAPHKK</sequence>
<protein>
    <submittedName>
        <fullName evidence="2">Uncharacterized protein</fullName>
    </submittedName>
</protein>
<keyword evidence="1" id="KW-1185">Reference proteome</keyword>
<organism evidence="1 2">
    <name type="scientific">Romanomermis culicivorax</name>
    <name type="common">Nematode worm</name>
    <dbReference type="NCBI Taxonomy" id="13658"/>
    <lineage>
        <taxon>Eukaryota</taxon>
        <taxon>Metazoa</taxon>
        <taxon>Ecdysozoa</taxon>
        <taxon>Nematoda</taxon>
        <taxon>Enoplea</taxon>
        <taxon>Dorylaimia</taxon>
        <taxon>Mermithida</taxon>
        <taxon>Mermithoidea</taxon>
        <taxon>Mermithidae</taxon>
        <taxon>Romanomermis</taxon>
    </lineage>
</organism>